<dbReference type="AlphaFoldDB" id="A0AA35G7X1"/>
<evidence type="ECO:0000313" key="2">
    <source>
        <dbReference type="Proteomes" id="UP001163687"/>
    </source>
</evidence>
<dbReference type="Proteomes" id="UP001163687">
    <property type="component" value="Chromosome"/>
</dbReference>
<dbReference type="PANTHER" id="PTHR43861:SF6">
    <property type="entry name" value="METHYLTRANSFERASE TYPE 11"/>
    <property type="match status" value="1"/>
</dbReference>
<reference evidence="1" key="1">
    <citation type="submission" date="2022-03" db="EMBL/GenBank/DDBJ databases">
        <title>Complete genome sequence of Caldinitratiruptor microaerophilus.</title>
        <authorList>
            <person name="Mukaiyama R."/>
            <person name="Nishiyama T."/>
            <person name="Ueda K."/>
        </authorList>
    </citation>
    <scope>NUCLEOTIDE SEQUENCE</scope>
    <source>
        <strain evidence="1">JCM 16183</strain>
    </source>
</reference>
<dbReference type="EMBL" id="AP025628">
    <property type="protein sequence ID" value="BDG60365.1"/>
    <property type="molecule type" value="Genomic_DNA"/>
</dbReference>
<dbReference type="SUPFAM" id="SSF53335">
    <property type="entry name" value="S-adenosyl-L-methionine-dependent methyltransferases"/>
    <property type="match status" value="1"/>
</dbReference>
<name>A0AA35G7X1_9FIRM</name>
<dbReference type="CDD" id="cd02440">
    <property type="entry name" value="AdoMet_MTases"/>
    <property type="match status" value="1"/>
</dbReference>
<dbReference type="Pfam" id="PF13489">
    <property type="entry name" value="Methyltransf_23"/>
    <property type="match status" value="1"/>
</dbReference>
<sequence length="242" mass="26791">MKMLGLFLARVGPLREMVGGSVMWLNGAYRGELLDVGCGSGQFLANMRARGWNVLGVEPDGEAVRVAREHFGLTVSQGTLEEVDLREGTFDAVTLNHVIEHVLDPVGILRSCRRVLKPGGLLVVVTPNPAGLGARFFGEGWLHWDPPRHLFLLSPQNLGEAAQRAGLQVVRLWTVSRAARDTWQASRILRRHGVLRGGIPRNVPMRLRLEGWLFWAVEYALCTSRPCGEEIVMIATKRDAAE</sequence>
<dbReference type="InterPro" id="IPR029063">
    <property type="entry name" value="SAM-dependent_MTases_sf"/>
</dbReference>
<accession>A0AA35G7X1</accession>
<dbReference type="Gene3D" id="3.40.50.150">
    <property type="entry name" value="Vaccinia Virus protein VP39"/>
    <property type="match status" value="1"/>
</dbReference>
<protein>
    <recommendedName>
        <fullName evidence="3">Class I SAM-dependent methyltransferase</fullName>
    </recommendedName>
</protein>
<dbReference type="PANTHER" id="PTHR43861">
    <property type="entry name" value="TRANS-ACONITATE 2-METHYLTRANSFERASE-RELATED"/>
    <property type="match status" value="1"/>
</dbReference>
<organism evidence="1 2">
    <name type="scientific">Caldinitratiruptor microaerophilus</name>
    <dbReference type="NCBI Taxonomy" id="671077"/>
    <lineage>
        <taxon>Bacteria</taxon>
        <taxon>Bacillati</taxon>
        <taxon>Bacillota</taxon>
        <taxon>Clostridia</taxon>
        <taxon>Eubacteriales</taxon>
        <taxon>Symbiobacteriaceae</taxon>
        <taxon>Caldinitratiruptor</taxon>
    </lineage>
</organism>
<proteinExistence type="predicted"/>
<gene>
    <name evidence="1" type="ORF">caldi_14550</name>
</gene>
<keyword evidence="2" id="KW-1185">Reference proteome</keyword>
<evidence type="ECO:0008006" key="3">
    <source>
        <dbReference type="Google" id="ProtNLM"/>
    </source>
</evidence>
<evidence type="ECO:0000313" key="1">
    <source>
        <dbReference type="EMBL" id="BDG60365.1"/>
    </source>
</evidence>
<dbReference type="KEGG" id="cmic:caldi_14550"/>